<evidence type="ECO:0000313" key="2">
    <source>
        <dbReference type="EMBL" id="SAM01385.1"/>
    </source>
</evidence>
<dbReference type="Proteomes" id="UP000078561">
    <property type="component" value="Unassembled WGS sequence"/>
</dbReference>
<feature type="region of interest" description="Disordered" evidence="1">
    <location>
        <begin position="68"/>
        <end position="92"/>
    </location>
</feature>
<dbReference type="EMBL" id="LT553527">
    <property type="protein sequence ID" value="SAM01385.1"/>
    <property type="molecule type" value="Genomic_DNA"/>
</dbReference>
<evidence type="ECO:0000313" key="3">
    <source>
        <dbReference type="Proteomes" id="UP000078561"/>
    </source>
</evidence>
<dbReference type="InParanoid" id="A0A168NXF3"/>
<accession>A0A168NXF3</accession>
<reference evidence="2" key="1">
    <citation type="submission" date="2016-04" db="EMBL/GenBank/DDBJ databases">
        <authorList>
            <person name="Evans L.H."/>
            <person name="Alamgir A."/>
            <person name="Owens N."/>
            <person name="Weber N.D."/>
            <person name="Virtaneva K."/>
            <person name="Barbian K."/>
            <person name="Babar A."/>
            <person name="Rosenke K."/>
        </authorList>
    </citation>
    <scope>NUCLEOTIDE SEQUENCE [LARGE SCALE GENOMIC DNA]</scope>
    <source>
        <strain evidence="2">CBS 101.48</strain>
    </source>
</reference>
<protein>
    <submittedName>
        <fullName evidence="2">Uncharacterized protein</fullName>
    </submittedName>
</protein>
<gene>
    <name evidence="2" type="primary">ABSGL_07126.1 scaffold 8717</name>
</gene>
<sequence length="143" mass="15935">MPASFHTLPFLTKATGQSVQDNWNGIQKSKCHRDESKCIERRNEEEISCPAAPKVSVAIGKKRVHRDSPCFRDPLRPILNPSPSPPSSGASDPIFVAIPLDLLREKRVMTQKANVSHGKAMVGEMARWGGLPCVRRSRSMYKQ</sequence>
<organism evidence="2">
    <name type="scientific">Absidia glauca</name>
    <name type="common">Pin mould</name>
    <dbReference type="NCBI Taxonomy" id="4829"/>
    <lineage>
        <taxon>Eukaryota</taxon>
        <taxon>Fungi</taxon>
        <taxon>Fungi incertae sedis</taxon>
        <taxon>Mucoromycota</taxon>
        <taxon>Mucoromycotina</taxon>
        <taxon>Mucoromycetes</taxon>
        <taxon>Mucorales</taxon>
        <taxon>Cunninghamellaceae</taxon>
        <taxon>Absidia</taxon>
    </lineage>
</organism>
<keyword evidence="3" id="KW-1185">Reference proteome</keyword>
<name>A0A168NXF3_ABSGL</name>
<evidence type="ECO:0000256" key="1">
    <source>
        <dbReference type="SAM" id="MobiDB-lite"/>
    </source>
</evidence>
<proteinExistence type="predicted"/>
<dbReference type="AlphaFoldDB" id="A0A168NXF3"/>